<accession>A0A496PJT8</accession>
<dbReference type="GO" id="GO:0000976">
    <property type="term" value="F:transcription cis-regulatory region binding"/>
    <property type="evidence" value="ECO:0007669"/>
    <property type="project" value="TreeGrafter"/>
</dbReference>
<protein>
    <submittedName>
        <fullName evidence="6">DNA-binding response regulator</fullName>
    </submittedName>
</protein>
<feature type="domain" description="HTH LytTR-type" evidence="5">
    <location>
        <begin position="176"/>
        <end position="278"/>
    </location>
</feature>
<gene>
    <name evidence="6" type="ORF">DWQ67_06490</name>
</gene>
<dbReference type="PANTHER" id="PTHR48111:SF69">
    <property type="entry name" value="RESPONSE REGULATOR RECEIVER"/>
    <property type="match status" value="1"/>
</dbReference>
<keyword evidence="2" id="KW-0597">Phosphoprotein</keyword>
<dbReference type="GO" id="GO:0000156">
    <property type="term" value="F:phosphorelay response regulator activity"/>
    <property type="evidence" value="ECO:0007669"/>
    <property type="project" value="TreeGrafter"/>
</dbReference>
<dbReference type="PANTHER" id="PTHR48111">
    <property type="entry name" value="REGULATOR OF RPOS"/>
    <property type="match status" value="1"/>
</dbReference>
<evidence type="ECO:0000259" key="5">
    <source>
        <dbReference type="PROSITE" id="PS50930"/>
    </source>
</evidence>
<organism evidence="6 7">
    <name type="scientific">Galactobacter caseinivorans</name>
    <dbReference type="NCBI Taxonomy" id="2676123"/>
    <lineage>
        <taxon>Bacteria</taxon>
        <taxon>Bacillati</taxon>
        <taxon>Actinomycetota</taxon>
        <taxon>Actinomycetes</taxon>
        <taxon>Micrococcales</taxon>
        <taxon>Micrococcaceae</taxon>
        <taxon>Galactobacter</taxon>
    </lineage>
</organism>
<dbReference type="GO" id="GO:0005829">
    <property type="term" value="C:cytosol"/>
    <property type="evidence" value="ECO:0007669"/>
    <property type="project" value="TreeGrafter"/>
</dbReference>
<proteinExistence type="predicted"/>
<dbReference type="PROSITE" id="PS50930">
    <property type="entry name" value="HTH_LYTTR"/>
    <property type="match status" value="1"/>
</dbReference>
<evidence type="ECO:0000259" key="4">
    <source>
        <dbReference type="PROSITE" id="PS50110"/>
    </source>
</evidence>
<evidence type="ECO:0000313" key="7">
    <source>
        <dbReference type="Proteomes" id="UP000273119"/>
    </source>
</evidence>
<dbReference type="InterPro" id="IPR007492">
    <property type="entry name" value="LytTR_DNA-bd_dom"/>
</dbReference>
<dbReference type="InterPro" id="IPR011006">
    <property type="entry name" value="CheY-like_superfamily"/>
</dbReference>
<feature type="domain" description="Response regulatory" evidence="4">
    <location>
        <begin position="3"/>
        <end position="117"/>
    </location>
</feature>
<dbReference type="SUPFAM" id="SSF52172">
    <property type="entry name" value="CheY-like"/>
    <property type="match status" value="1"/>
</dbReference>
<keyword evidence="1 6" id="KW-0238">DNA-binding</keyword>
<dbReference type="Gene3D" id="3.40.50.2300">
    <property type="match status" value="1"/>
</dbReference>
<dbReference type="Pfam" id="PF00072">
    <property type="entry name" value="Response_reg"/>
    <property type="match status" value="1"/>
</dbReference>
<feature type="region of interest" description="Disordered" evidence="3">
    <location>
        <begin position="124"/>
        <end position="169"/>
    </location>
</feature>
<feature type="modified residue" description="4-aspartylphosphate" evidence="2">
    <location>
        <position position="54"/>
    </location>
</feature>
<evidence type="ECO:0000256" key="3">
    <source>
        <dbReference type="SAM" id="MobiDB-lite"/>
    </source>
</evidence>
<name>A0A496PJT8_9MICC</name>
<dbReference type="AlphaFoldDB" id="A0A496PJT8"/>
<dbReference type="RefSeq" id="WP_121484771.1">
    <property type="nucleotide sequence ID" value="NZ_QQXL01000003.1"/>
</dbReference>
<dbReference type="EMBL" id="QQXL01000003">
    <property type="protein sequence ID" value="RKW70746.1"/>
    <property type="molecule type" value="Genomic_DNA"/>
</dbReference>
<dbReference type="Gene3D" id="2.40.50.1020">
    <property type="entry name" value="LytTr DNA-binding domain"/>
    <property type="match status" value="1"/>
</dbReference>
<evidence type="ECO:0000313" key="6">
    <source>
        <dbReference type="EMBL" id="RKW70746.1"/>
    </source>
</evidence>
<dbReference type="GO" id="GO:0006355">
    <property type="term" value="P:regulation of DNA-templated transcription"/>
    <property type="evidence" value="ECO:0007669"/>
    <property type="project" value="TreeGrafter"/>
</dbReference>
<dbReference type="Proteomes" id="UP000273119">
    <property type="component" value="Unassembled WGS sequence"/>
</dbReference>
<dbReference type="SMART" id="SM00448">
    <property type="entry name" value="REC"/>
    <property type="match status" value="1"/>
</dbReference>
<dbReference type="SMART" id="SM00850">
    <property type="entry name" value="LytTR"/>
    <property type="match status" value="1"/>
</dbReference>
<sequence>MISVLVVDDELPALQELRYLLGRDSRVGQVITAQTGEEALRLLRENHVDLVLLDIHMPGLSGLDIAGVLARFAAPPAVVFVTADERHAVEAYELAAVDYLLKPVRPQRLAEAIRRVADAVGDSPHAAAPLAPGGKQAASGKATTPGDPVPANATGTSNATESGPPAHDGAEAGAAIVVGVGNASVRVRLAEITHVTAAGDYARLHTARGSFLERTPLTELERRWAHSGFIRVHRSALVRVSAIDSVHRVEGLPMVRVAGADLPVARRALSRVRASMERDARGVGA</sequence>
<dbReference type="PROSITE" id="PS50110">
    <property type="entry name" value="RESPONSE_REGULATORY"/>
    <property type="match status" value="1"/>
</dbReference>
<dbReference type="InterPro" id="IPR039420">
    <property type="entry name" value="WalR-like"/>
</dbReference>
<reference evidence="6 7" key="1">
    <citation type="submission" date="2018-07" db="EMBL/GenBank/DDBJ databases">
        <title>Arthrobacter sp. nov., isolated from raw cow's milk with high bacterial count.</title>
        <authorList>
            <person name="Hahne J."/>
            <person name="Isele D."/>
            <person name="Lipski A."/>
        </authorList>
    </citation>
    <scope>NUCLEOTIDE SEQUENCE [LARGE SCALE GENOMIC DNA]</scope>
    <source>
        <strain evidence="6 7">JZ R-183</strain>
    </source>
</reference>
<dbReference type="GO" id="GO:0032993">
    <property type="term" value="C:protein-DNA complex"/>
    <property type="evidence" value="ECO:0007669"/>
    <property type="project" value="TreeGrafter"/>
</dbReference>
<evidence type="ECO:0000256" key="2">
    <source>
        <dbReference type="PROSITE-ProRule" id="PRU00169"/>
    </source>
</evidence>
<dbReference type="Pfam" id="PF04397">
    <property type="entry name" value="LytTR"/>
    <property type="match status" value="1"/>
</dbReference>
<keyword evidence="7" id="KW-1185">Reference proteome</keyword>
<comment type="caution">
    <text evidence="6">The sequence shown here is derived from an EMBL/GenBank/DDBJ whole genome shotgun (WGS) entry which is preliminary data.</text>
</comment>
<evidence type="ECO:0000256" key="1">
    <source>
        <dbReference type="ARBA" id="ARBA00023125"/>
    </source>
</evidence>
<dbReference type="InterPro" id="IPR001789">
    <property type="entry name" value="Sig_transdc_resp-reg_receiver"/>
</dbReference>